<dbReference type="AlphaFoldDB" id="A0A917D3G0"/>
<name>A0A917D3G0_9BACL</name>
<evidence type="ECO:0008006" key="3">
    <source>
        <dbReference type="Google" id="ProtNLM"/>
    </source>
</evidence>
<reference evidence="1" key="2">
    <citation type="submission" date="2020-09" db="EMBL/GenBank/DDBJ databases">
        <authorList>
            <person name="Sun Q."/>
            <person name="Zhou Y."/>
        </authorList>
    </citation>
    <scope>NUCLEOTIDE SEQUENCE</scope>
    <source>
        <strain evidence="1">CGMCC 1.16134</strain>
    </source>
</reference>
<protein>
    <recommendedName>
        <fullName evidence="3">Gfo/Idh/MocA-like oxidoreductase N-terminal domain-containing protein</fullName>
    </recommendedName>
</protein>
<dbReference type="Gene3D" id="3.40.50.720">
    <property type="entry name" value="NAD(P)-binding Rossmann-like Domain"/>
    <property type="match status" value="1"/>
</dbReference>
<comment type="caution">
    <text evidence="1">The sequence shown here is derived from an EMBL/GenBank/DDBJ whole genome shotgun (WGS) entry which is preliminary data.</text>
</comment>
<accession>A0A917D3G0</accession>
<reference evidence="1" key="1">
    <citation type="journal article" date="2014" name="Int. J. Syst. Evol. Microbiol.">
        <title>Complete genome sequence of Corynebacterium casei LMG S-19264T (=DSM 44701T), isolated from a smear-ripened cheese.</title>
        <authorList>
            <consortium name="US DOE Joint Genome Institute (JGI-PGF)"/>
            <person name="Walter F."/>
            <person name="Albersmeier A."/>
            <person name="Kalinowski J."/>
            <person name="Ruckert C."/>
        </authorList>
    </citation>
    <scope>NUCLEOTIDE SEQUENCE</scope>
    <source>
        <strain evidence="1">CGMCC 1.16134</strain>
    </source>
</reference>
<evidence type="ECO:0000313" key="1">
    <source>
        <dbReference type="EMBL" id="GGG07083.1"/>
    </source>
</evidence>
<gene>
    <name evidence="1" type="ORF">GCM10010912_59680</name>
</gene>
<organism evidence="1 2">
    <name type="scientific">Paenibacillus albidus</name>
    <dbReference type="NCBI Taxonomy" id="2041023"/>
    <lineage>
        <taxon>Bacteria</taxon>
        <taxon>Bacillati</taxon>
        <taxon>Bacillota</taxon>
        <taxon>Bacilli</taxon>
        <taxon>Bacillales</taxon>
        <taxon>Paenibacillaceae</taxon>
        <taxon>Paenibacillus</taxon>
    </lineage>
</organism>
<evidence type="ECO:0000313" key="2">
    <source>
        <dbReference type="Proteomes" id="UP000637643"/>
    </source>
</evidence>
<keyword evidence="2" id="KW-1185">Reference proteome</keyword>
<dbReference type="EMBL" id="BMKR01000042">
    <property type="protein sequence ID" value="GGG07083.1"/>
    <property type="molecule type" value="Genomic_DNA"/>
</dbReference>
<dbReference type="Proteomes" id="UP000637643">
    <property type="component" value="Unassembled WGS sequence"/>
</dbReference>
<sequence>MHLKSYAKLSARLKIRIAYLVEPNDQNAAFWMSLYQELFPASEKPAWVRVVTAVGDLENYISDLCVPNHIHYSMAAAVSALGCRDIILEKPSVTNMDELAGLSRLKANIFLQENYIHSDVVKSVEKIMHLYNIRVNNMRFVFSKDRTRDSAEGRGFTGHEAPHNFMVELPHSIALAYYFLGQGNCTYAATKNMILCDRILPKHGEGTIIFSHKGVLSSHYSNLQQESRERFITVSGEDIRGVKFKIQGEFAKISDDLIGKVDLYREGQLLHSERMLDDSLTNSLYSILDADSPCNFSFLYASTKHIFEAIQYEEYQEASEKFENQLGRS</sequence>
<proteinExistence type="predicted"/>